<name>A0A2H0NHQ5_9BACT</name>
<evidence type="ECO:0000256" key="1">
    <source>
        <dbReference type="ARBA" id="ARBA00023125"/>
    </source>
</evidence>
<evidence type="ECO:0000259" key="3">
    <source>
        <dbReference type="Pfam" id="PF13408"/>
    </source>
</evidence>
<accession>A0A2H0NHQ5</accession>
<comment type="caution">
    <text evidence="4">The sequence shown here is derived from an EMBL/GenBank/DDBJ whole genome shotgun (WGS) entry which is preliminary data.</text>
</comment>
<evidence type="ECO:0000256" key="2">
    <source>
        <dbReference type="ARBA" id="ARBA00023172"/>
    </source>
</evidence>
<dbReference type="PANTHER" id="PTHR30461">
    <property type="entry name" value="DNA-INVERTASE FROM LAMBDOID PROPHAGE"/>
    <property type="match status" value="1"/>
</dbReference>
<keyword evidence="1" id="KW-0238">DNA-binding</keyword>
<dbReference type="InterPro" id="IPR025827">
    <property type="entry name" value="Zn_ribbon_recom_dom"/>
</dbReference>
<dbReference type="GO" id="GO:0000150">
    <property type="term" value="F:DNA strand exchange activity"/>
    <property type="evidence" value="ECO:0007669"/>
    <property type="project" value="TreeGrafter"/>
</dbReference>
<keyword evidence="2" id="KW-0233">DNA recombination</keyword>
<protein>
    <recommendedName>
        <fullName evidence="3">Recombinase zinc beta ribbon domain-containing protein</fullName>
    </recommendedName>
</protein>
<dbReference type="AlphaFoldDB" id="A0A2H0NHQ5"/>
<reference evidence="4 5" key="1">
    <citation type="submission" date="2017-09" db="EMBL/GenBank/DDBJ databases">
        <title>Depth-based differentiation of microbial function through sediment-hosted aquifers and enrichment of novel symbionts in the deep terrestrial subsurface.</title>
        <authorList>
            <person name="Probst A.J."/>
            <person name="Ladd B."/>
            <person name="Jarett J.K."/>
            <person name="Geller-Mcgrath D.E."/>
            <person name="Sieber C.M."/>
            <person name="Emerson J.B."/>
            <person name="Anantharaman K."/>
            <person name="Thomas B.C."/>
            <person name="Malmstrom R."/>
            <person name="Stieglmeier M."/>
            <person name="Klingl A."/>
            <person name="Woyke T."/>
            <person name="Ryan C.M."/>
            <person name="Banfield J.F."/>
        </authorList>
    </citation>
    <scope>NUCLEOTIDE SEQUENCE [LARGE SCALE GENOMIC DNA]</scope>
    <source>
        <strain evidence="4">CG11_big_fil_rev_8_21_14_0_20_37_11</strain>
    </source>
</reference>
<evidence type="ECO:0000313" key="5">
    <source>
        <dbReference type="Proteomes" id="UP000230707"/>
    </source>
</evidence>
<dbReference type="EMBL" id="PCWS01000073">
    <property type="protein sequence ID" value="PIR08411.1"/>
    <property type="molecule type" value="Genomic_DNA"/>
</dbReference>
<evidence type="ECO:0000313" key="4">
    <source>
        <dbReference type="EMBL" id="PIR08411.1"/>
    </source>
</evidence>
<organism evidence="4 5">
    <name type="scientific">Candidatus Gottesmanbacteria bacterium CG11_big_fil_rev_8_21_14_0_20_37_11</name>
    <dbReference type="NCBI Taxonomy" id="1974575"/>
    <lineage>
        <taxon>Bacteria</taxon>
        <taxon>Candidatus Gottesmaniibacteriota</taxon>
    </lineage>
</organism>
<sequence>MISEEQFDQIQAILGKKGKQRPRAHVFAFTGLMRCGECKAMITCEEKIKRQKNGNVHRYIYYHCTKRVNPNCTQGSIEQSELEKQILQTIGSLKIPPEFHDWGLKWVKRENQKESQDRNLILTQQQRAYKECIAQLDELIDMRAAKEITPEEYVQKKTKLQKDKVKLKKLLDDTDDTATKWHNKADEMFDFARDAVEKFNNGGLEGKRYVLSRLGSNLILKDKILTTNLEETLIPMKEAAKEVKKIHETFEPIEGIDRITQIEALYSQSPALYPQPDSNRRFTG</sequence>
<dbReference type="InterPro" id="IPR050639">
    <property type="entry name" value="SSR_resolvase"/>
</dbReference>
<dbReference type="GO" id="GO:0003677">
    <property type="term" value="F:DNA binding"/>
    <property type="evidence" value="ECO:0007669"/>
    <property type="project" value="UniProtKB-KW"/>
</dbReference>
<feature type="domain" description="Recombinase zinc beta ribbon" evidence="3">
    <location>
        <begin position="29"/>
        <end position="90"/>
    </location>
</feature>
<dbReference type="Proteomes" id="UP000230707">
    <property type="component" value="Unassembled WGS sequence"/>
</dbReference>
<dbReference type="Pfam" id="PF13408">
    <property type="entry name" value="Zn_ribbon_recom"/>
    <property type="match status" value="1"/>
</dbReference>
<gene>
    <name evidence="4" type="ORF">COV53_03210</name>
</gene>
<dbReference type="PANTHER" id="PTHR30461:SF2">
    <property type="entry name" value="SERINE RECOMBINASE PINE-RELATED"/>
    <property type="match status" value="1"/>
</dbReference>
<proteinExistence type="predicted"/>